<organism evidence="10 11">
    <name type="scientific">Astyanax mexicanus</name>
    <name type="common">Blind cave fish</name>
    <name type="synonym">Astyanax fasciatus mexicanus</name>
    <dbReference type="NCBI Taxonomy" id="7994"/>
    <lineage>
        <taxon>Eukaryota</taxon>
        <taxon>Metazoa</taxon>
        <taxon>Chordata</taxon>
        <taxon>Craniata</taxon>
        <taxon>Vertebrata</taxon>
        <taxon>Euteleostomi</taxon>
        <taxon>Actinopterygii</taxon>
        <taxon>Neopterygii</taxon>
        <taxon>Teleostei</taxon>
        <taxon>Ostariophysi</taxon>
        <taxon>Characiformes</taxon>
        <taxon>Characoidei</taxon>
        <taxon>Acestrorhamphidae</taxon>
        <taxon>Acestrorhamphinae</taxon>
        <taxon>Astyanax</taxon>
    </lineage>
</organism>
<dbReference type="InterPro" id="IPR024607">
    <property type="entry name" value="Sulfatase_CS"/>
</dbReference>
<dbReference type="PROSITE" id="PS51257">
    <property type="entry name" value="PROKAR_LIPOPROTEIN"/>
    <property type="match status" value="1"/>
</dbReference>
<comment type="similarity">
    <text evidence="2">Belongs to the sulfatase family.</text>
</comment>
<gene>
    <name evidence="9" type="primary">ARSI</name>
    <name evidence="9" type="ORF">AMEX_G10069</name>
</gene>
<dbReference type="KEGG" id="amex:103031355"/>
<evidence type="ECO:0000313" key="9">
    <source>
        <dbReference type="EMBL" id="KAG9275542.1"/>
    </source>
</evidence>
<evidence type="ECO:0000313" key="10">
    <source>
        <dbReference type="Ensembl" id="ENSAMXP00005029065.1"/>
    </source>
</evidence>
<keyword evidence="5" id="KW-0106">Calcium</keyword>
<dbReference type="Gene3D" id="3.30.1120.10">
    <property type="match status" value="1"/>
</dbReference>
<accession>A0A8B9RAM6</accession>
<dbReference type="Proteomes" id="UP000694621">
    <property type="component" value="Unplaced"/>
</dbReference>
<dbReference type="PROSITE" id="PS00523">
    <property type="entry name" value="SULFATASE_1"/>
    <property type="match status" value="1"/>
</dbReference>
<evidence type="ECO:0000256" key="3">
    <source>
        <dbReference type="ARBA" id="ARBA00022723"/>
    </source>
</evidence>
<evidence type="ECO:0000313" key="11">
    <source>
        <dbReference type="Proteomes" id="UP000694621"/>
    </source>
</evidence>
<dbReference type="SUPFAM" id="SSF53649">
    <property type="entry name" value="Alkaline phosphatase-like"/>
    <property type="match status" value="1"/>
</dbReference>
<dbReference type="PROSITE" id="PS00149">
    <property type="entry name" value="SULFATASE_2"/>
    <property type="match status" value="1"/>
</dbReference>
<feature type="signal peptide" evidence="7">
    <location>
        <begin position="1"/>
        <end position="23"/>
    </location>
</feature>
<dbReference type="Pfam" id="PF00884">
    <property type="entry name" value="Sulfatase"/>
    <property type="match status" value="1"/>
</dbReference>
<dbReference type="InterPro" id="IPR000917">
    <property type="entry name" value="Sulfatase_N"/>
</dbReference>
<comment type="cofactor">
    <cofactor evidence="1">
        <name>Ca(2+)</name>
        <dbReference type="ChEBI" id="CHEBI:29108"/>
    </cofactor>
</comment>
<reference evidence="9 12" key="1">
    <citation type="submission" date="2021-07" db="EMBL/GenBank/DDBJ databases">
        <authorList>
            <person name="Imarazene B."/>
            <person name="Zahm M."/>
            <person name="Klopp C."/>
            <person name="Cabau C."/>
            <person name="Beille S."/>
            <person name="Jouanno E."/>
            <person name="Castinel A."/>
            <person name="Lluch J."/>
            <person name="Gil L."/>
            <person name="Kuchtly C."/>
            <person name="Lopez Roques C."/>
            <person name="Donnadieu C."/>
            <person name="Parrinello H."/>
            <person name="Journot L."/>
            <person name="Du K."/>
            <person name="Schartl M."/>
            <person name="Retaux S."/>
            <person name="Guiguen Y."/>
        </authorList>
    </citation>
    <scope>NUCLEOTIDE SEQUENCE [LARGE SCALE GENOMIC DNA]</scope>
    <source>
        <strain evidence="9">Pach_M1</strain>
        <tissue evidence="9">Testis</tissue>
    </source>
</reference>
<dbReference type="GO" id="GO:0008484">
    <property type="term" value="F:sulfuric ester hydrolase activity"/>
    <property type="evidence" value="ECO:0007669"/>
    <property type="project" value="InterPro"/>
</dbReference>
<dbReference type="FunFam" id="3.40.720.10:FF:000007">
    <property type="entry name" value="Arylsulfatase family, member J"/>
    <property type="match status" value="1"/>
</dbReference>
<evidence type="ECO:0000256" key="7">
    <source>
        <dbReference type="SAM" id="SignalP"/>
    </source>
</evidence>
<dbReference type="Gene3D" id="3.40.720.10">
    <property type="entry name" value="Alkaline Phosphatase, subunit A"/>
    <property type="match status" value="1"/>
</dbReference>
<evidence type="ECO:0000256" key="1">
    <source>
        <dbReference type="ARBA" id="ARBA00001913"/>
    </source>
</evidence>
<feature type="chain" id="PRO_5044669830" evidence="7">
    <location>
        <begin position="24"/>
        <end position="581"/>
    </location>
</feature>
<keyword evidence="3" id="KW-0479">Metal-binding</keyword>
<name>A0A8B9RAM6_ASTMX</name>
<dbReference type="EMBL" id="JAICCE010000007">
    <property type="protein sequence ID" value="KAG9275542.1"/>
    <property type="molecule type" value="Genomic_DNA"/>
</dbReference>
<evidence type="ECO:0000313" key="12">
    <source>
        <dbReference type="Proteomes" id="UP000752171"/>
    </source>
</evidence>
<proteinExistence type="inferred from homology"/>
<dbReference type="PANTHER" id="PTHR10342">
    <property type="entry name" value="ARYLSULFATASE"/>
    <property type="match status" value="1"/>
</dbReference>
<dbReference type="InterPro" id="IPR047115">
    <property type="entry name" value="ARSB"/>
</dbReference>
<keyword evidence="7" id="KW-0732">Signal</keyword>
<dbReference type="AlphaFoldDB" id="A0A8B9RAM6"/>
<evidence type="ECO:0000256" key="5">
    <source>
        <dbReference type="ARBA" id="ARBA00022837"/>
    </source>
</evidence>
<feature type="domain" description="Sulfatase N-terminal" evidence="8">
    <location>
        <begin position="49"/>
        <end position="359"/>
    </location>
</feature>
<keyword evidence="4" id="KW-0378">Hydrolase</keyword>
<evidence type="ECO:0000259" key="8">
    <source>
        <dbReference type="Pfam" id="PF00884"/>
    </source>
</evidence>
<keyword evidence="6" id="KW-0325">Glycoprotein</keyword>
<dbReference type="OrthoDB" id="103349at2759"/>
<dbReference type="Proteomes" id="UP000752171">
    <property type="component" value="Unassembled WGS sequence"/>
</dbReference>
<dbReference type="PANTHER" id="PTHR10342:SF267">
    <property type="entry name" value="ARYLSULFATASE I-LIKE"/>
    <property type="match status" value="1"/>
</dbReference>
<sequence>MDMRVTWPPGLTGFCVAVMGCLSCLRLGSPHAAEGLANPNTTDKSRVPPHIIFVMVDDQGYSDIGYHGSEIHTPILDQLASEGVKLENYYVQPICSPSRSQLMTGRYQIHTGLQHSIIRSRQPLCLPPDTPTLPERLRQAGYSTHMVGKWHLGFCRPECLPTARGFQSFLGSLTGSGDHFNFQSCDGAEACGFDLHDGERPAWELSGNYSTRLYTERVKKILRTHDRKKPLFLYVALQAAHTPLQAPAHLLQRYNFIGNRLRRHYAAMLSGVDEAVGEIVGEMRDQGYYPNSVLIYSSDNGGQPLSGGCNWPLRGGKGSYWEGGVRSVGFVHSPLLERKGVVSRALIHVSDWYPTLLNLGRSPKPAPRHLDGFDVWGAISKGQPCPRTEILFNIDPLSRRPGEVDHRLLTVNGFGIWDTGVRAAIRVGDWKLLTGNVGDGDWFPPQLLPGGPQQWQGMEKRQDQWGKSVWLFNITADPYERADMAEARPEVVKLLLSRIAEYNQTAVPARNPPDDPMADPQLHGGVWTPWLTEKEETVRDEDGEMTDGHGRTVRFKSCKVCKLRALFKKVGTRLQRSALFF</sequence>
<reference evidence="10" key="2">
    <citation type="submission" date="2025-05" db="UniProtKB">
        <authorList>
            <consortium name="Ensembl"/>
        </authorList>
    </citation>
    <scope>IDENTIFICATION</scope>
</reference>
<evidence type="ECO:0000256" key="6">
    <source>
        <dbReference type="ARBA" id="ARBA00023180"/>
    </source>
</evidence>
<evidence type="ECO:0000256" key="2">
    <source>
        <dbReference type="ARBA" id="ARBA00008779"/>
    </source>
</evidence>
<evidence type="ECO:0000256" key="4">
    <source>
        <dbReference type="ARBA" id="ARBA00022801"/>
    </source>
</evidence>
<protein>
    <submittedName>
        <fullName evidence="9">Arylsulfatase I-like</fullName>
    </submittedName>
    <submittedName>
        <fullName evidence="10">Arylsulfatase family member I</fullName>
    </submittedName>
</protein>
<dbReference type="InterPro" id="IPR017850">
    <property type="entry name" value="Alkaline_phosphatase_core_sf"/>
</dbReference>
<dbReference type="GO" id="GO:0046872">
    <property type="term" value="F:metal ion binding"/>
    <property type="evidence" value="ECO:0007669"/>
    <property type="project" value="UniProtKB-KW"/>
</dbReference>
<dbReference type="Ensembl" id="ENSAMXT00005031880.1">
    <property type="protein sequence ID" value="ENSAMXP00005029065.1"/>
    <property type="gene ID" value="ENSAMXG00005014416.1"/>
</dbReference>
<dbReference type="CDD" id="cd16029">
    <property type="entry name" value="4-S"/>
    <property type="match status" value="1"/>
</dbReference>